<dbReference type="KEGG" id="vck:PG915_05710"/>
<organism evidence="3">
    <name type="scientific">Vibrio chaetopteri</name>
    <dbReference type="NCBI Taxonomy" id="3016528"/>
    <lineage>
        <taxon>Bacteria</taxon>
        <taxon>Pseudomonadati</taxon>
        <taxon>Pseudomonadota</taxon>
        <taxon>Gammaproteobacteria</taxon>
        <taxon>Vibrionales</taxon>
        <taxon>Vibrionaceae</taxon>
        <taxon>Vibrio</taxon>
    </lineage>
</organism>
<proteinExistence type="predicted"/>
<dbReference type="GO" id="GO:0006310">
    <property type="term" value="P:DNA recombination"/>
    <property type="evidence" value="ECO:0007669"/>
    <property type="project" value="UniProtKB-KW"/>
</dbReference>
<keyword evidence="1" id="KW-0233">DNA recombination</keyword>
<accession>A0AAU8BM20</accession>
<dbReference type="GO" id="GO:0003677">
    <property type="term" value="F:DNA binding"/>
    <property type="evidence" value="ECO:0007669"/>
    <property type="project" value="InterPro"/>
</dbReference>
<gene>
    <name evidence="3" type="ORF">PG915_05710</name>
</gene>
<dbReference type="InterPro" id="IPR024456">
    <property type="entry name" value="Integrase_catalytic_putative"/>
</dbReference>
<evidence type="ECO:0000313" key="3">
    <source>
        <dbReference type="EMBL" id="XCD17024.1"/>
    </source>
</evidence>
<sequence>MEKALINASLEQQGGVKNNTHRSRLAAIRDFSVFLKVNTRIKRLNHIDKTTVLQYGEQLQERYEVGTLSPVTARDYLSHINRTLAQARGDETCVVRATADLGFVPKSGVAQTDGSIAERIHQRILHGVSEELGLIIRLQRKFGMRFREACLHDAQQSLRALAKNEIPTISRGTKGGQSRSMPVENTEQYSLLVRVAAYQKEHKTHTLIPDGRGFKSFQSYAWRETKAIDALYLTHGERKFFATEFYARKIGVRCPVQSGISHGKEHFAFIAKELGIPIEHAQSLDRIVRLELSELLGHHRVEITNAYLG</sequence>
<dbReference type="SUPFAM" id="SSF56349">
    <property type="entry name" value="DNA breaking-rejoining enzymes"/>
    <property type="match status" value="1"/>
</dbReference>
<dbReference type="GO" id="GO:0015074">
    <property type="term" value="P:DNA integration"/>
    <property type="evidence" value="ECO:0007669"/>
    <property type="project" value="InterPro"/>
</dbReference>
<name>A0AAU8BM20_9VIBR</name>
<evidence type="ECO:0000256" key="1">
    <source>
        <dbReference type="ARBA" id="ARBA00023172"/>
    </source>
</evidence>
<dbReference type="AlphaFoldDB" id="A0AAU8BM20"/>
<protein>
    <submittedName>
        <fullName evidence="3">Integrase domain-containing protein</fullName>
    </submittedName>
</protein>
<evidence type="ECO:0000259" key="2">
    <source>
        <dbReference type="Pfam" id="PF12835"/>
    </source>
</evidence>
<dbReference type="Gene3D" id="1.10.443.10">
    <property type="entry name" value="Intergrase catalytic core"/>
    <property type="match status" value="1"/>
</dbReference>
<dbReference type="InterPro" id="IPR011010">
    <property type="entry name" value="DNA_brk_join_enz"/>
</dbReference>
<reference evidence="3" key="1">
    <citation type="submission" date="2023-01" db="EMBL/GenBank/DDBJ databases">
        <title>Vibrio sp. CB1-14 genome sequencing.</title>
        <authorList>
            <person name="Otstavnykh N."/>
            <person name="Isaeva M."/>
            <person name="Meleshko D."/>
        </authorList>
    </citation>
    <scope>NUCLEOTIDE SEQUENCE</scope>
    <source>
        <strain evidence="3">CB1-14</strain>
    </source>
</reference>
<dbReference type="InterPro" id="IPR013762">
    <property type="entry name" value="Integrase-like_cat_sf"/>
</dbReference>
<dbReference type="EMBL" id="CP115920">
    <property type="protein sequence ID" value="XCD17024.1"/>
    <property type="molecule type" value="Genomic_DNA"/>
</dbReference>
<dbReference type="RefSeq" id="WP_353498243.1">
    <property type="nucleotide sequence ID" value="NZ_CP115920.1"/>
</dbReference>
<dbReference type="Pfam" id="PF12835">
    <property type="entry name" value="Integrase_1"/>
    <property type="match status" value="1"/>
</dbReference>
<feature type="domain" description="Integrase catalytic" evidence="2">
    <location>
        <begin position="112"/>
        <end position="218"/>
    </location>
</feature>